<evidence type="ECO:0000256" key="5">
    <source>
        <dbReference type="RuleBase" id="RU004005"/>
    </source>
</evidence>
<dbReference type="NCBIfam" id="TIGR01038">
    <property type="entry name" value="uL22_arch_euk"/>
    <property type="match status" value="1"/>
</dbReference>
<dbReference type="GO" id="GO:0022625">
    <property type="term" value="C:cytosolic large ribosomal subunit"/>
    <property type="evidence" value="ECO:0007669"/>
    <property type="project" value="UniProtKB-UniRule"/>
</dbReference>
<sequence>MRSSGREVDCSPKAAREVCEAIKGKTLPNARSFLEDVASMKIPVAFRRYKLKVGHKSQLQGFPSGRFPQKTAKEILGVLDNLEANAEFKGLDAEKIKIIHAVAHRGRKIKGYTPRAHGRSSPSLNTLTHIELVAGEA</sequence>
<name>A0A0H4T1I9_9ARCH</name>
<dbReference type="InterPro" id="IPR057265">
    <property type="entry name" value="Ribosomal_uL22_arc-type"/>
</dbReference>
<keyword evidence="4 6" id="KW-0694">RNA-binding</keyword>
<dbReference type="CDD" id="cd00336">
    <property type="entry name" value="Ribosomal_L22"/>
    <property type="match status" value="1"/>
</dbReference>
<dbReference type="GO" id="GO:0003735">
    <property type="term" value="F:structural constituent of ribosome"/>
    <property type="evidence" value="ECO:0007669"/>
    <property type="project" value="UniProtKB-UniRule"/>
</dbReference>
<evidence type="ECO:0000256" key="2">
    <source>
        <dbReference type="ARBA" id="ARBA00022980"/>
    </source>
</evidence>
<proteinExistence type="inferred from homology"/>
<organism evidence="7">
    <name type="scientific">uncultured thaumarchaeote Rifle_16ft_4_minimus_1872</name>
    <dbReference type="NCBI Taxonomy" id="1665209"/>
    <lineage>
        <taxon>Archaea</taxon>
        <taxon>Nitrososphaerota</taxon>
        <taxon>environmental samples</taxon>
    </lineage>
</organism>
<comment type="function">
    <text evidence="4">The globular domain of the protein is located near the polypeptide exit tunnel on the outside of the subunit, while an extended beta-hairpin is found that lines the wall of the exit tunnel in the center of the 70S ribosome.</text>
</comment>
<accession>A0A0H4T1I9</accession>
<dbReference type="AlphaFoldDB" id="A0A0H4T1I9"/>
<dbReference type="PANTHER" id="PTHR11593">
    <property type="entry name" value="60S RIBOSOMAL PROTEIN L17"/>
    <property type="match status" value="1"/>
</dbReference>
<dbReference type="GO" id="GO:0019843">
    <property type="term" value="F:rRNA binding"/>
    <property type="evidence" value="ECO:0007669"/>
    <property type="project" value="UniProtKB-UniRule"/>
</dbReference>
<keyword evidence="3 4" id="KW-0687">Ribonucleoprotein</keyword>
<evidence type="ECO:0000256" key="1">
    <source>
        <dbReference type="ARBA" id="ARBA00009451"/>
    </source>
</evidence>
<comment type="function">
    <text evidence="4 6">This protein binds specifically to 23S rRNA. It makes multiple contacts with different domains of the 23S rRNA in the assembled 50S subunit and ribosome.</text>
</comment>
<dbReference type="HAMAP" id="MF_01331_A">
    <property type="entry name" value="Ribosomal_uL22_A"/>
    <property type="match status" value="1"/>
</dbReference>
<dbReference type="InterPro" id="IPR036394">
    <property type="entry name" value="Ribosomal_uL22_sf"/>
</dbReference>
<keyword evidence="2 4" id="KW-0689">Ribosomal protein</keyword>
<dbReference type="GO" id="GO:0002181">
    <property type="term" value="P:cytoplasmic translation"/>
    <property type="evidence" value="ECO:0007669"/>
    <property type="project" value="TreeGrafter"/>
</dbReference>
<gene>
    <name evidence="4" type="primary">rpl22</name>
</gene>
<dbReference type="InterPro" id="IPR005721">
    <property type="entry name" value="Ribosomal_uL22_euk/arc"/>
</dbReference>
<keyword evidence="4 6" id="KW-0699">rRNA-binding</keyword>
<comment type="similarity">
    <text evidence="1 4 5">Belongs to the universal ribosomal protein uL22 family.</text>
</comment>
<reference evidence="7" key="1">
    <citation type="journal article" date="2015" name="ISME J.">
        <title>Aquifer environment selects for microbial species cohorts in sediment and groundwater.</title>
        <authorList>
            <person name="Hug L.A."/>
            <person name="Thomas B.C."/>
            <person name="Brown C.T."/>
            <person name="Frischkorn K.R."/>
            <person name="Williams K.H."/>
            <person name="Tringe S.G."/>
            <person name="Banfield J.F."/>
        </authorList>
    </citation>
    <scope>NUCLEOTIDE SEQUENCE</scope>
</reference>
<dbReference type="PANTHER" id="PTHR11593:SF10">
    <property type="entry name" value="60S RIBOSOMAL PROTEIN L17"/>
    <property type="match status" value="1"/>
</dbReference>
<evidence type="ECO:0000313" key="7">
    <source>
        <dbReference type="EMBL" id="AKQ01456.1"/>
    </source>
</evidence>
<dbReference type="InterPro" id="IPR001063">
    <property type="entry name" value="Ribosomal_uL22"/>
</dbReference>
<comment type="subunit">
    <text evidence="4 6">Part of the 50S ribosomal subunit.</text>
</comment>
<protein>
    <recommendedName>
        <fullName evidence="4">Large ribosomal subunit protein uL22</fullName>
    </recommendedName>
</protein>
<dbReference type="SUPFAM" id="SSF54843">
    <property type="entry name" value="Ribosomal protein L22"/>
    <property type="match status" value="1"/>
</dbReference>
<dbReference type="EMBL" id="KT006966">
    <property type="protein sequence ID" value="AKQ01456.1"/>
    <property type="molecule type" value="Genomic_DNA"/>
</dbReference>
<evidence type="ECO:0000256" key="6">
    <source>
        <dbReference type="RuleBase" id="RU004007"/>
    </source>
</evidence>
<evidence type="ECO:0000256" key="3">
    <source>
        <dbReference type="ARBA" id="ARBA00023274"/>
    </source>
</evidence>
<dbReference type="NCBIfam" id="NF003260">
    <property type="entry name" value="PRK04223.1"/>
    <property type="match status" value="1"/>
</dbReference>
<evidence type="ECO:0000256" key="4">
    <source>
        <dbReference type="HAMAP-Rule" id="MF_01331"/>
    </source>
</evidence>
<dbReference type="Gene3D" id="3.90.470.10">
    <property type="entry name" value="Ribosomal protein L22/L17"/>
    <property type="match status" value="1"/>
</dbReference>
<dbReference type="Pfam" id="PF00237">
    <property type="entry name" value="Ribosomal_L22"/>
    <property type="match status" value="1"/>
</dbReference>